<evidence type="ECO:0000313" key="1">
    <source>
        <dbReference type="EMBL" id="ERG91551.1"/>
    </source>
</evidence>
<protein>
    <submittedName>
        <fullName evidence="1">Uncharacterized protein</fullName>
    </submittedName>
</protein>
<dbReference type="AlphaFoldDB" id="U1PHB4"/>
<proteinExistence type="predicted"/>
<evidence type="ECO:0000313" key="2">
    <source>
        <dbReference type="Proteomes" id="UP000030649"/>
    </source>
</evidence>
<gene>
    <name evidence="1" type="ORF">J07HQW1_01585</name>
</gene>
<sequence>MIRVSIRSDRRALRKMQSVERRGLYDTIDRGDVEDVIDEFELGIEAVIKNGEWGITVPDMRKKWDVIRLLNDNHVVSYLTDSQYQVYEKDER</sequence>
<organism evidence="1 2">
    <name type="scientific">Haloquadratum walsbyi J07HQW1</name>
    <dbReference type="NCBI Taxonomy" id="1238424"/>
    <lineage>
        <taxon>Archaea</taxon>
        <taxon>Methanobacteriati</taxon>
        <taxon>Methanobacteriota</taxon>
        <taxon>Stenosarchaea group</taxon>
        <taxon>Halobacteria</taxon>
        <taxon>Halobacteriales</taxon>
        <taxon>Haloferacaceae</taxon>
        <taxon>Haloquadratum</taxon>
    </lineage>
</organism>
<name>U1PHB4_9EURY</name>
<dbReference type="Proteomes" id="UP000030649">
    <property type="component" value="Unassembled WGS sequence"/>
</dbReference>
<reference evidence="1 2" key="1">
    <citation type="journal article" date="2013" name="PLoS ONE">
        <title>Assembly-driven community genomics of a hypersaline microbial ecosystem.</title>
        <authorList>
            <person name="Podell S."/>
            <person name="Ugalde J.A."/>
            <person name="Narasingarao P."/>
            <person name="Banfield J.F."/>
            <person name="Heidelberg K.B."/>
            <person name="Allen E.E."/>
        </authorList>
    </citation>
    <scope>NUCLEOTIDE SEQUENCE [LARGE SCALE GENOMIC DNA]</scope>
    <source>
        <strain evidence="2">J07HQW1</strain>
    </source>
</reference>
<accession>U1PHB4</accession>
<dbReference type="EMBL" id="KE356560">
    <property type="protein sequence ID" value="ERG91551.1"/>
    <property type="molecule type" value="Genomic_DNA"/>
</dbReference>
<dbReference type="HOGENOM" id="CLU_2406304_0_0_2"/>